<evidence type="ECO:0000256" key="1">
    <source>
        <dbReference type="SAM" id="Phobius"/>
    </source>
</evidence>
<dbReference type="KEGG" id="pcor:KS4_02590"/>
<reference evidence="2 3" key="1">
    <citation type="submission" date="2019-02" db="EMBL/GenBank/DDBJ databases">
        <title>Deep-cultivation of Planctomycetes and their phenomic and genomic characterization uncovers novel biology.</title>
        <authorList>
            <person name="Wiegand S."/>
            <person name="Jogler M."/>
            <person name="Boedeker C."/>
            <person name="Pinto D."/>
            <person name="Vollmers J."/>
            <person name="Rivas-Marin E."/>
            <person name="Kohn T."/>
            <person name="Peeters S.H."/>
            <person name="Heuer A."/>
            <person name="Rast P."/>
            <person name="Oberbeckmann S."/>
            <person name="Bunk B."/>
            <person name="Jeske O."/>
            <person name="Meyerdierks A."/>
            <person name="Storesund J.E."/>
            <person name="Kallscheuer N."/>
            <person name="Luecker S."/>
            <person name="Lage O.M."/>
            <person name="Pohl T."/>
            <person name="Merkel B.J."/>
            <person name="Hornburger P."/>
            <person name="Mueller R.-W."/>
            <person name="Bruemmer F."/>
            <person name="Labrenz M."/>
            <person name="Spormann A.M."/>
            <person name="Op den Camp H."/>
            <person name="Overmann J."/>
            <person name="Amann R."/>
            <person name="Jetten M.S.M."/>
            <person name="Mascher T."/>
            <person name="Medema M.H."/>
            <person name="Devos D.P."/>
            <person name="Kaster A.-K."/>
            <person name="Ovreas L."/>
            <person name="Rohde M."/>
            <person name="Galperin M.Y."/>
            <person name="Jogler C."/>
        </authorList>
    </citation>
    <scope>NUCLEOTIDE SEQUENCE [LARGE SCALE GENOMIC DNA]</scope>
    <source>
        <strain evidence="2 3">KS4</strain>
    </source>
</reference>
<dbReference type="EMBL" id="CP036425">
    <property type="protein sequence ID" value="QDU32229.1"/>
    <property type="molecule type" value="Genomic_DNA"/>
</dbReference>
<keyword evidence="1" id="KW-0812">Transmembrane</keyword>
<evidence type="ECO:0000313" key="3">
    <source>
        <dbReference type="Proteomes" id="UP000317369"/>
    </source>
</evidence>
<organism evidence="2 3">
    <name type="scientific">Poriferisphaera corsica</name>
    <dbReference type="NCBI Taxonomy" id="2528020"/>
    <lineage>
        <taxon>Bacteria</taxon>
        <taxon>Pseudomonadati</taxon>
        <taxon>Planctomycetota</taxon>
        <taxon>Phycisphaerae</taxon>
        <taxon>Phycisphaerales</taxon>
        <taxon>Phycisphaeraceae</taxon>
        <taxon>Poriferisphaera</taxon>
    </lineage>
</organism>
<keyword evidence="1" id="KW-1133">Transmembrane helix</keyword>
<accession>A0A517YPS6</accession>
<proteinExistence type="predicted"/>
<feature type="transmembrane region" description="Helical" evidence="1">
    <location>
        <begin position="85"/>
        <end position="105"/>
    </location>
</feature>
<name>A0A517YPS6_9BACT</name>
<sequence>MYEWLLGLLTWRFWVVMSGSGVGFVLLMLVAWRGRVVWSGPRCGGRGGRCGYELRGREKVFQGRCPECGQYLNEVGVAEFVRRRFHWGVMLVAVLVLLLPMGVHFGRVVHWQYVKWRYSPQYSLRNVDELLLREVAGYMREQPLKVDEWQWRLIELLKESQGSEGDLLEVFYTLRELLRDETFITKVRSYELEHVIKALPKHMHTNEQMMFNLYLDWYGREWRVKQEAGLTEKRYDFAINAGTNYPSAYKAIDDVYELKHVKEVRVNGELVHHEIELGKTRKPVRVIFYREASYGDDTLPGYGEVMAFGENEVELVIERVLVKSEKRLNVKKVKREDWPTDVLWQEEVVLKKQIVMYESRDKPLFGVEDETYRERLKSEIEVERMVARRMGERVRLAVELKRTERRKLTDAEHLAVVGRDLSIYLDDPYTFYFRANATFGDDEVVMFHFSNTSKNAKVRQEGNVITRVSRYIYYCDVESLDPGIGSARIEMNSGLKAGGYSRSRKLCWKGSLSMGVVEVERWDLIGSE</sequence>
<feature type="transmembrane region" description="Helical" evidence="1">
    <location>
        <begin position="12"/>
        <end position="32"/>
    </location>
</feature>
<keyword evidence="3" id="KW-1185">Reference proteome</keyword>
<keyword evidence="1" id="KW-0472">Membrane</keyword>
<evidence type="ECO:0000313" key="2">
    <source>
        <dbReference type="EMBL" id="QDU32229.1"/>
    </source>
</evidence>
<protein>
    <submittedName>
        <fullName evidence="2">Uncharacterized protein</fullName>
    </submittedName>
</protein>
<gene>
    <name evidence="2" type="ORF">KS4_02590</name>
</gene>
<dbReference type="Proteomes" id="UP000317369">
    <property type="component" value="Chromosome"/>
</dbReference>
<dbReference type="RefSeq" id="WP_145073449.1">
    <property type="nucleotide sequence ID" value="NZ_CP036425.1"/>
</dbReference>
<dbReference type="AlphaFoldDB" id="A0A517YPS6"/>